<dbReference type="EMBL" id="CP019478">
    <property type="protein sequence ID" value="UQC85964.1"/>
    <property type="molecule type" value="Genomic_DNA"/>
</dbReference>
<dbReference type="Proteomes" id="UP000830671">
    <property type="component" value="Chromosome 6"/>
</dbReference>
<protein>
    <recommendedName>
        <fullName evidence="6">Kinesin light chain</fullName>
    </recommendedName>
</protein>
<gene>
    <name evidence="4" type="ORF">CLUP02_11463</name>
</gene>
<keyword evidence="1" id="KW-0677">Repeat</keyword>
<dbReference type="KEGG" id="clup:CLUP02_11463"/>
<dbReference type="Pfam" id="PF13374">
    <property type="entry name" value="TPR_10"/>
    <property type="match status" value="3"/>
</dbReference>
<reference evidence="4" key="1">
    <citation type="journal article" date="2021" name="Mol. Plant Microbe Interact.">
        <title>Complete Genome Sequence of the Plant-Pathogenic Fungus Colletotrichum lupini.</title>
        <authorList>
            <person name="Baroncelli R."/>
            <person name="Pensec F."/>
            <person name="Da Lio D."/>
            <person name="Boufleur T."/>
            <person name="Vicente I."/>
            <person name="Sarrocco S."/>
            <person name="Picot A."/>
            <person name="Baraldi E."/>
            <person name="Sukno S."/>
            <person name="Thon M."/>
            <person name="Le Floch G."/>
        </authorList>
    </citation>
    <scope>NUCLEOTIDE SEQUENCE</scope>
    <source>
        <strain evidence="4">IMI 504893</strain>
    </source>
</reference>
<dbReference type="PANTHER" id="PTHR45641:SF19">
    <property type="entry name" value="NEPHROCYSTIN-3"/>
    <property type="match status" value="1"/>
</dbReference>
<proteinExistence type="predicted"/>
<sequence>MDISRVKVMLCVNLRKQKQVDRAEQYGREALEEYRAHLGQEHDTTIIAQYALASIMLISHQDKVHDAVQLLQQNADIVARKFGEVHPETRAATLHLVNAYIRAKRFEEAEEAAHQCLKISGKVPESSKALEQAYHYLGYAKELQDELDEASTFYRASIEIGLDSRDGVHSDDSIYTMRLLAAIHVGNKDFQEAETLLLEVLAASPQVYGTTRPDMACRVHHLLGQVYGSTDKAQESVENHSLAVDLAREALGEDTEETMWYTESLISAKLATRSFREALQLAEELLAHAEEELGEFHEL</sequence>
<dbReference type="SUPFAM" id="SSF48452">
    <property type="entry name" value="TPR-like"/>
    <property type="match status" value="2"/>
</dbReference>
<evidence type="ECO:0000313" key="4">
    <source>
        <dbReference type="EMBL" id="UQC85964.1"/>
    </source>
</evidence>
<evidence type="ECO:0000256" key="2">
    <source>
        <dbReference type="ARBA" id="ARBA00022803"/>
    </source>
</evidence>
<name>A0A9Q8SYJ7_9PEZI</name>
<dbReference type="GeneID" id="73345441"/>
<keyword evidence="3" id="KW-0175">Coiled coil</keyword>
<accession>A0A9Q8SYJ7</accession>
<evidence type="ECO:0000313" key="5">
    <source>
        <dbReference type="Proteomes" id="UP000830671"/>
    </source>
</evidence>
<organism evidence="4 5">
    <name type="scientific">Colletotrichum lupini</name>
    <dbReference type="NCBI Taxonomy" id="145971"/>
    <lineage>
        <taxon>Eukaryota</taxon>
        <taxon>Fungi</taxon>
        <taxon>Dikarya</taxon>
        <taxon>Ascomycota</taxon>
        <taxon>Pezizomycotina</taxon>
        <taxon>Sordariomycetes</taxon>
        <taxon>Hypocreomycetidae</taxon>
        <taxon>Glomerellales</taxon>
        <taxon>Glomerellaceae</taxon>
        <taxon>Colletotrichum</taxon>
        <taxon>Colletotrichum acutatum species complex</taxon>
    </lineage>
</organism>
<dbReference type="RefSeq" id="XP_049147576.1">
    <property type="nucleotide sequence ID" value="XM_049290431.1"/>
</dbReference>
<keyword evidence="2" id="KW-0802">TPR repeat</keyword>
<keyword evidence="5" id="KW-1185">Reference proteome</keyword>
<dbReference type="AlphaFoldDB" id="A0A9Q8SYJ7"/>
<dbReference type="InterPro" id="IPR019734">
    <property type="entry name" value="TPR_rpt"/>
</dbReference>
<feature type="coiled-coil region" evidence="3">
    <location>
        <begin position="272"/>
        <end position="299"/>
    </location>
</feature>
<dbReference type="SMART" id="SM00028">
    <property type="entry name" value="TPR"/>
    <property type="match status" value="5"/>
</dbReference>
<evidence type="ECO:0000256" key="1">
    <source>
        <dbReference type="ARBA" id="ARBA00022737"/>
    </source>
</evidence>
<dbReference type="InterPro" id="IPR011990">
    <property type="entry name" value="TPR-like_helical_dom_sf"/>
</dbReference>
<evidence type="ECO:0008006" key="6">
    <source>
        <dbReference type="Google" id="ProtNLM"/>
    </source>
</evidence>
<evidence type="ECO:0000256" key="3">
    <source>
        <dbReference type="SAM" id="Coils"/>
    </source>
</evidence>
<dbReference type="Gene3D" id="1.25.40.10">
    <property type="entry name" value="Tetratricopeptide repeat domain"/>
    <property type="match status" value="3"/>
</dbReference>
<dbReference type="PANTHER" id="PTHR45641">
    <property type="entry name" value="TETRATRICOPEPTIDE REPEAT PROTEIN (AFU_ORTHOLOGUE AFUA_6G03870)"/>
    <property type="match status" value="1"/>
</dbReference>